<proteinExistence type="predicted"/>
<dbReference type="EMBL" id="VSSQ01004192">
    <property type="protein sequence ID" value="MPM24132.1"/>
    <property type="molecule type" value="Genomic_DNA"/>
</dbReference>
<dbReference type="AlphaFoldDB" id="A0A644Y6D2"/>
<comment type="caution">
    <text evidence="1">The sequence shown here is derived from an EMBL/GenBank/DDBJ whole genome shotgun (WGS) entry which is preliminary data.</text>
</comment>
<sequence length="44" mass="4373">MATAPNNCGASFDVRKIAVGPSAPPIIPIEAASLGAKPHCNATI</sequence>
<protein>
    <submittedName>
        <fullName evidence="1">Uncharacterized protein</fullName>
    </submittedName>
</protein>
<accession>A0A644Y6D2</accession>
<name>A0A644Y6D2_9ZZZZ</name>
<evidence type="ECO:0000313" key="1">
    <source>
        <dbReference type="EMBL" id="MPM24132.1"/>
    </source>
</evidence>
<reference evidence="1" key="1">
    <citation type="submission" date="2019-08" db="EMBL/GenBank/DDBJ databases">
        <authorList>
            <person name="Kucharzyk K."/>
            <person name="Murdoch R.W."/>
            <person name="Higgins S."/>
            <person name="Loffler F."/>
        </authorList>
    </citation>
    <scope>NUCLEOTIDE SEQUENCE</scope>
</reference>
<organism evidence="1">
    <name type="scientific">bioreactor metagenome</name>
    <dbReference type="NCBI Taxonomy" id="1076179"/>
    <lineage>
        <taxon>unclassified sequences</taxon>
        <taxon>metagenomes</taxon>
        <taxon>ecological metagenomes</taxon>
    </lineage>
</organism>
<gene>
    <name evidence="1" type="ORF">SDC9_70613</name>
</gene>